<comment type="caution">
    <text evidence="2">The sequence shown here is derived from an EMBL/GenBank/DDBJ whole genome shotgun (WGS) entry which is preliminary data.</text>
</comment>
<dbReference type="STRING" id="1977882.B9T28_13270"/>
<proteinExistence type="predicted"/>
<dbReference type="EMBL" id="NEGB01000009">
    <property type="protein sequence ID" value="OTG63481.1"/>
    <property type="molecule type" value="Genomic_DNA"/>
</dbReference>
<organism evidence="2 3">
    <name type="scientific">Acinetobacter silvestris</name>
    <dbReference type="NCBI Taxonomy" id="1977882"/>
    <lineage>
        <taxon>Bacteria</taxon>
        <taxon>Pseudomonadati</taxon>
        <taxon>Pseudomonadota</taxon>
        <taxon>Gammaproteobacteria</taxon>
        <taxon>Moraxellales</taxon>
        <taxon>Moraxellaceae</taxon>
        <taxon>Acinetobacter</taxon>
    </lineage>
</organism>
<accession>A0A1Y3CBY5</accession>
<dbReference type="Proteomes" id="UP000242765">
    <property type="component" value="Unassembled WGS sequence"/>
</dbReference>
<dbReference type="OrthoDB" id="4762429at2"/>
<reference evidence="2 3" key="1">
    <citation type="submission" date="2017-04" db="EMBL/GenBank/DDBJ databases">
        <title>High diversity of culturable Acinetobacter species in natural soil and water ecosystems.</title>
        <authorList>
            <person name="Nemec A."/>
            <person name="Radolfova-Krizova L."/>
        </authorList>
    </citation>
    <scope>NUCLEOTIDE SEQUENCE [LARGE SCALE GENOMIC DNA]</scope>
    <source>
        <strain evidence="2 3">ANC 4999</strain>
    </source>
</reference>
<dbReference type="InterPro" id="IPR018874">
    <property type="entry name" value="Phage_Mx8_p63_C"/>
</dbReference>
<dbReference type="AlphaFoldDB" id="A0A1Y3CBY5"/>
<protein>
    <recommendedName>
        <fullName evidence="1">Bacteriophage Mx8 p63 C-terminal domain-containing protein</fullName>
    </recommendedName>
</protein>
<gene>
    <name evidence="2" type="ORF">B9T28_13270</name>
</gene>
<name>A0A1Y3CBY5_9GAMM</name>
<feature type="domain" description="Bacteriophage Mx8 p63 C-terminal" evidence="1">
    <location>
        <begin position="198"/>
        <end position="288"/>
    </location>
</feature>
<sequence>MNNRVNSGKASAEAMTADERKARAMKGVERRKELAGLPKATHRGELIIGDVDISCAVLEDGRRIISEHGINSTLGSSGGKTVRLRDNQDSEYGPLPLFIASKALHPFISNVFTTEDLTPIKYLDNGKETTGYSASILPKVCDVWLKARDARTLQQSQLNKAVKADILMRGLAHVGVQALVDEATGYERDREKNALAKILEAFVAKELQPWLKTFPDEYYRQIFRLYNLPYPPKQANFRPGFIGTLTNELVYERLAPELLPELKKEASKLEKKAKLHQFLSSDIGHPKLREHLASLITLLKLAKSPEELKQNVDLIHPRFGKTYEMNFNE</sequence>
<evidence type="ECO:0000259" key="1">
    <source>
        <dbReference type="Pfam" id="PF10546"/>
    </source>
</evidence>
<evidence type="ECO:0000313" key="3">
    <source>
        <dbReference type="Proteomes" id="UP000242765"/>
    </source>
</evidence>
<dbReference type="Pfam" id="PF10546">
    <property type="entry name" value="P63C"/>
    <property type="match status" value="1"/>
</dbReference>
<evidence type="ECO:0000313" key="2">
    <source>
        <dbReference type="EMBL" id="OTG63481.1"/>
    </source>
</evidence>
<keyword evidence="3" id="KW-1185">Reference proteome</keyword>